<protein>
    <submittedName>
        <fullName evidence="2">MBL fold metallo-hydrolase</fullName>
    </submittedName>
</protein>
<keyword evidence="3" id="KW-1185">Reference proteome</keyword>
<dbReference type="Proteomes" id="UP000656804">
    <property type="component" value="Unassembled WGS sequence"/>
</dbReference>
<feature type="domain" description="Metallo-beta-lactamase" evidence="1">
    <location>
        <begin position="27"/>
        <end position="207"/>
    </location>
</feature>
<dbReference type="InterPro" id="IPR036866">
    <property type="entry name" value="RibonucZ/Hydroxyglut_hydro"/>
</dbReference>
<dbReference type="GO" id="GO:0005737">
    <property type="term" value="C:cytoplasm"/>
    <property type="evidence" value="ECO:0007669"/>
    <property type="project" value="TreeGrafter"/>
</dbReference>
<dbReference type="PANTHER" id="PTHR15032:SF36">
    <property type="entry name" value="METALLO-BETA-LACTAMASE DOMAIN-CONTAINING PROTEIN"/>
    <property type="match status" value="1"/>
</dbReference>
<dbReference type="PANTHER" id="PTHR15032">
    <property type="entry name" value="N-ACYL-PHOSPHATIDYLETHANOLAMINE-HYDROLYZING PHOSPHOLIPASE D"/>
    <property type="match status" value="1"/>
</dbReference>
<dbReference type="SUPFAM" id="SSF56281">
    <property type="entry name" value="Metallo-hydrolase/oxidoreductase"/>
    <property type="match status" value="1"/>
</dbReference>
<dbReference type="Pfam" id="PF12706">
    <property type="entry name" value="Lactamase_B_2"/>
    <property type="match status" value="1"/>
</dbReference>
<accession>A0A930Y6W7</accession>
<evidence type="ECO:0000313" key="3">
    <source>
        <dbReference type="Proteomes" id="UP000656804"/>
    </source>
</evidence>
<dbReference type="EMBL" id="JADIVZ010000002">
    <property type="protein sequence ID" value="MBF4161391.1"/>
    <property type="molecule type" value="Genomic_DNA"/>
</dbReference>
<dbReference type="AlphaFoldDB" id="A0A930Y6W7"/>
<comment type="caution">
    <text evidence="2">The sequence shown here is derived from an EMBL/GenBank/DDBJ whole genome shotgun (WGS) entry which is preliminary data.</text>
</comment>
<evidence type="ECO:0000259" key="1">
    <source>
        <dbReference type="Pfam" id="PF12706"/>
    </source>
</evidence>
<organism evidence="2 3">
    <name type="scientific">Nocardioides acrostichi</name>
    <dbReference type="NCBI Taxonomy" id="2784339"/>
    <lineage>
        <taxon>Bacteria</taxon>
        <taxon>Bacillati</taxon>
        <taxon>Actinomycetota</taxon>
        <taxon>Actinomycetes</taxon>
        <taxon>Propionibacteriales</taxon>
        <taxon>Nocardioidaceae</taxon>
        <taxon>Nocardioides</taxon>
    </lineage>
</organism>
<name>A0A930Y6W7_9ACTN</name>
<reference evidence="2" key="1">
    <citation type="submission" date="2020-11" db="EMBL/GenBank/DDBJ databases">
        <title>Nocardioides sp. CBS4Y-1, whole genome shotgun sequence.</title>
        <authorList>
            <person name="Tuo L."/>
        </authorList>
    </citation>
    <scope>NUCLEOTIDE SEQUENCE</scope>
    <source>
        <strain evidence="2">CBS4Y-1</strain>
    </source>
</reference>
<dbReference type="RefSeq" id="WP_194502608.1">
    <property type="nucleotide sequence ID" value="NZ_JADIVZ010000002.1"/>
</dbReference>
<dbReference type="Gene3D" id="3.60.15.10">
    <property type="entry name" value="Ribonuclease Z/Hydroxyacylglutathione hydrolase-like"/>
    <property type="match status" value="1"/>
</dbReference>
<evidence type="ECO:0000313" key="2">
    <source>
        <dbReference type="EMBL" id="MBF4161391.1"/>
    </source>
</evidence>
<dbReference type="InterPro" id="IPR001279">
    <property type="entry name" value="Metallo-B-lactamas"/>
</dbReference>
<gene>
    <name evidence="2" type="ORF">ISG29_06775</name>
</gene>
<proteinExistence type="predicted"/>
<sequence length="263" mass="27344">MSEPGLAVTWWGHASTTVDFAIGGGVRVALDPLFVDRLAHLRRAAPTPPPAAAEADLVLVSHLHLDHCHGPSLARFDAGVPVIVPRGGEAFVAGSGLSVVPLAPGESVRVAGVEVEALPALHDGRRTPLSRSRPPALGFRLTAGGRSVWYPGDTGPQPAFAEVAPVDLALPPVGGWGPSLGPGHLDPQQAAAAVAAVGARWALPVHWGTFWPVGLRRLHPASHRELFLAPGERFVAAVAQGRDQLAAPTRVLRAAHGERVVLA</sequence>